<comment type="caution">
    <text evidence="1">The sequence shown here is derived from an EMBL/GenBank/DDBJ whole genome shotgun (WGS) entry which is preliminary data.</text>
</comment>
<keyword evidence="2" id="KW-1185">Reference proteome</keyword>
<dbReference type="EMBL" id="BMAW01081091">
    <property type="protein sequence ID" value="GFU22885.1"/>
    <property type="molecule type" value="Genomic_DNA"/>
</dbReference>
<accession>A0A8X6QJX5</accession>
<evidence type="ECO:0000313" key="1">
    <source>
        <dbReference type="EMBL" id="GFU22885.1"/>
    </source>
</evidence>
<organism evidence="1 2">
    <name type="scientific">Nephila pilipes</name>
    <name type="common">Giant wood spider</name>
    <name type="synonym">Nephila maculata</name>
    <dbReference type="NCBI Taxonomy" id="299642"/>
    <lineage>
        <taxon>Eukaryota</taxon>
        <taxon>Metazoa</taxon>
        <taxon>Ecdysozoa</taxon>
        <taxon>Arthropoda</taxon>
        <taxon>Chelicerata</taxon>
        <taxon>Arachnida</taxon>
        <taxon>Araneae</taxon>
        <taxon>Araneomorphae</taxon>
        <taxon>Entelegynae</taxon>
        <taxon>Araneoidea</taxon>
        <taxon>Nephilidae</taxon>
        <taxon>Nephila</taxon>
    </lineage>
</organism>
<dbReference type="Proteomes" id="UP000887013">
    <property type="component" value="Unassembled WGS sequence"/>
</dbReference>
<name>A0A8X6QJX5_NEPPI</name>
<dbReference type="AlphaFoldDB" id="A0A8X6QJX5"/>
<reference evidence="1" key="1">
    <citation type="submission" date="2020-08" db="EMBL/GenBank/DDBJ databases">
        <title>Multicomponent nature underlies the extraordinary mechanical properties of spider dragline silk.</title>
        <authorList>
            <person name="Kono N."/>
            <person name="Nakamura H."/>
            <person name="Mori M."/>
            <person name="Yoshida Y."/>
            <person name="Ohtoshi R."/>
            <person name="Malay A.D."/>
            <person name="Moran D.A.P."/>
            <person name="Tomita M."/>
            <person name="Numata K."/>
            <person name="Arakawa K."/>
        </authorList>
    </citation>
    <scope>NUCLEOTIDE SEQUENCE</scope>
</reference>
<evidence type="ECO:0000313" key="2">
    <source>
        <dbReference type="Proteomes" id="UP000887013"/>
    </source>
</evidence>
<proteinExistence type="predicted"/>
<protein>
    <submittedName>
        <fullName evidence="1">Uncharacterized protein</fullName>
    </submittedName>
</protein>
<gene>
    <name evidence="1" type="ORF">NPIL_68321</name>
</gene>
<sequence length="122" mass="13961">MEDVQNNGYASQKRMDAYPVIPYIIPPAVGILKEVRVLLFAHLCSIAFPHTHPARILGSQNLGYENIGERMVLFSPQQYQMTRRIEMYHFNAKCMLLHRCGYRITEISASHEESNSGPKNPI</sequence>